<dbReference type="EMBL" id="KN822282">
    <property type="protein sequence ID" value="KIM51139.1"/>
    <property type="molecule type" value="Genomic_DNA"/>
</dbReference>
<protein>
    <recommendedName>
        <fullName evidence="1">Integrase core domain-containing protein</fullName>
    </recommendedName>
</protein>
<reference evidence="3" key="2">
    <citation type="submission" date="2015-01" db="EMBL/GenBank/DDBJ databases">
        <title>Evolutionary Origins and Diversification of the Mycorrhizal Mutualists.</title>
        <authorList>
            <consortium name="DOE Joint Genome Institute"/>
            <consortium name="Mycorrhizal Genomics Consortium"/>
            <person name="Kohler A."/>
            <person name="Kuo A."/>
            <person name="Nagy L.G."/>
            <person name="Floudas D."/>
            <person name="Copeland A."/>
            <person name="Barry K.W."/>
            <person name="Cichocki N."/>
            <person name="Veneault-Fourrey C."/>
            <person name="LaButti K."/>
            <person name="Lindquist E.A."/>
            <person name="Lipzen A."/>
            <person name="Lundell T."/>
            <person name="Morin E."/>
            <person name="Murat C."/>
            <person name="Riley R."/>
            <person name="Ohm R."/>
            <person name="Sun H."/>
            <person name="Tunlid A."/>
            <person name="Henrissat B."/>
            <person name="Grigoriev I.V."/>
            <person name="Hibbett D.S."/>
            <person name="Martin F."/>
        </authorList>
    </citation>
    <scope>NUCLEOTIDE SEQUENCE [LARGE SCALE GENOMIC DNA]</scope>
    <source>
        <strain evidence="3">Foug A</strain>
    </source>
</reference>
<dbReference type="HOGENOM" id="CLU_038374_0_1_1"/>
<dbReference type="Proteomes" id="UP000053989">
    <property type="component" value="Unassembled WGS sequence"/>
</dbReference>
<keyword evidence="3" id="KW-1185">Reference proteome</keyword>
<dbReference type="Pfam" id="PF24764">
    <property type="entry name" value="rva_4"/>
    <property type="match status" value="1"/>
</dbReference>
<dbReference type="InterPro" id="IPR058913">
    <property type="entry name" value="Integrase_dom_put"/>
</dbReference>
<sequence>MGLFRTRQQGHTLESIQDAMLELRVMYPNAGAREMISLLFHEMNMAVSRSVIRTYFVMYELHLVHQHKARQLQRHRFWAASVNDIWAVDQHDKWLRFGLALHTGIEPFSGRILWIRVWHLNRNSQLILSYYLDVVDELRFIPLVSQSDPGTENFGIANVQTMLRQWHDPALAGTLQHRWMRSKKNVKPEIMWSQLRWRFTPGFEALLQEGVQRGWYDTNNILQLMIFRWIFIPWMQCELDRYREHVNHTAKCRDRNKVLPHGIAELIFDTPQDYSALQLKIMVDKAATTHVRQLYIDPDHVVFNLVPGPLNAHLKECYNELGRPAVTRQTVWAVYLDLLHVVQDHAARLSPLPTAVMIEQTDSVGSLPLLEGQCDLPFNKDGDNYYMDAVHVQHLDELDAEDEPEIIEVGPDIIVSDFSDDKGNDELDDWS</sequence>
<organism evidence="2 3">
    <name type="scientific">Scleroderma citrinum Foug A</name>
    <dbReference type="NCBI Taxonomy" id="1036808"/>
    <lineage>
        <taxon>Eukaryota</taxon>
        <taxon>Fungi</taxon>
        <taxon>Dikarya</taxon>
        <taxon>Basidiomycota</taxon>
        <taxon>Agaricomycotina</taxon>
        <taxon>Agaricomycetes</taxon>
        <taxon>Agaricomycetidae</taxon>
        <taxon>Boletales</taxon>
        <taxon>Sclerodermatineae</taxon>
        <taxon>Sclerodermataceae</taxon>
        <taxon>Scleroderma</taxon>
    </lineage>
</organism>
<evidence type="ECO:0000313" key="3">
    <source>
        <dbReference type="Proteomes" id="UP000053989"/>
    </source>
</evidence>
<evidence type="ECO:0000259" key="1">
    <source>
        <dbReference type="Pfam" id="PF24764"/>
    </source>
</evidence>
<gene>
    <name evidence="2" type="ORF">SCLCIDRAFT_33698</name>
</gene>
<dbReference type="PANTHER" id="PTHR46177">
    <property type="entry name" value="INTEGRASE CATALYTIC DOMAIN-CONTAINING PROTEIN"/>
    <property type="match status" value="1"/>
</dbReference>
<dbReference type="PANTHER" id="PTHR46177:SF1">
    <property type="entry name" value="INTEGRASE CATALYTIC DOMAIN-CONTAINING PROTEIN"/>
    <property type="match status" value="1"/>
</dbReference>
<name>A0A0C3D429_9AGAM</name>
<feature type="domain" description="Integrase core" evidence="1">
    <location>
        <begin position="81"/>
        <end position="254"/>
    </location>
</feature>
<dbReference type="InParanoid" id="A0A0C3D429"/>
<dbReference type="AlphaFoldDB" id="A0A0C3D429"/>
<evidence type="ECO:0000313" key="2">
    <source>
        <dbReference type="EMBL" id="KIM51139.1"/>
    </source>
</evidence>
<accession>A0A0C3D429</accession>
<proteinExistence type="predicted"/>
<dbReference type="STRING" id="1036808.A0A0C3D429"/>
<reference evidence="2 3" key="1">
    <citation type="submission" date="2014-04" db="EMBL/GenBank/DDBJ databases">
        <authorList>
            <consortium name="DOE Joint Genome Institute"/>
            <person name="Kuo A."/>
            <person name="Kohler A."/>
            <person name="Nagy L.G."/>
            <person name="Floudas D."/>
            <person name="Copeland A."/>
            <person name="Barry K.W."/>
            <person name="Cichocki N."/>
            <person name="Veneault-Fourrey C."/>
            <person name="LaButti K."/>
            <person name="Lindquist E.A."/>
            <person name="Lipzen A."/>
            <person name="Lundell T."/>
            <person name="Morin E."/>
            <person name="Murat C."/>
            <person name="Sun H."/>
            <person name="Tunlid A."/>
            <person name="Henrissat B."/>
            <person name="Grigoriev I.V."/>
            <person name="Hibbett D.S."/>
            <person name="Martin F."/>
            <person name="Nordberg H.P."/>
            <person name="Cantor M.N."/>
            <person name="Hua S.X."/>
        </authorList>
    </citation>
    <scope>NUCLEOTIDE SEQUENCE [LARGE SCALE GENOMIC DNA]</scope>
    <source>
        <strain evidence="2 3">Foug A</strain>
    </source>
</reference>
<dbReference type="OrthoDB" id="2626302at2759"/>